<dbReference type="PANTHER" id="PTHR30419">
    <property type="entry name" value="HTH-TYPE TRANSCRIPTIONAL REGULATOR YBHD"/>
    <property type="match status" value="1"/>
</dbReference>
<dbReference type="KEGG" id="psey:GU243_00645"/>
<evidence type="ECO:0000313" key="3">
    <source>
        <dbReference type="Proteomes" id="UP000464186"/>
    </source>
</evidence>
<dbReference type="AlphaFoldDB" id="A0A6P1NGQ5"/>
<feature type="domain" description="LysR substrate-binding" evidence="1">
    <location>
        <begin position="8"/>
        <end position="198"/>
    </location>
</feature>
<reference evidence="2 3" key="1">
    <citation type="submission" date="2020-01" db="EMBL/GenBank/DDBJ databases">
        <title>Pseudarthrobacter psychrotolerans sp. nov., isolated from antarctic soil.</title>
        <authorList>
            <person name="Shin Y."/>
            <person name="Park W."/>
        </authorList>
    </citation>
    <scope>NUCLEOTIDE SEQUENCE [LARGE SCALE GENOMIC DNA]</scope>
    <source>
        <strain evidence="2 3">YJ56</strain>
    </source>
</reference>
<keyword evidence="3" id="KW-1185">Reference proteome</keyword>
<dbReference type="InterPro" id="IPR050950">
    <property type="entry name" value="HTH-type_LysR_regulators"/>
</dbReference>
<dbReference type="Proteomes" id="UP000464186">
    <property type="component" value="Chromosome"/>
</dbReference>
<evidence type="ECO:0000313" key="2">
    <source>
        <dbReference type="EMBL" id="QHK18538.1"/>
    </source>
</evidence>
<dbReference type="EMBL" id="CP047898">
    <property type="protein sequence ID" value="QHK18538.1"/>
    <property type="molecule type" value="Genomic_DNA"/>
</dbReference>
<accession>A0A6P1NGQ5</accession>
<name>A0A6P1NGQ5_9MICC</name>
<dbReference type="Pfam" id="PF03466">
    <property type="entry name" value="LysR_substrate"/>
    <property type="match status" value="1"/>
</dbReference>
<organism evidence="2 3">
    <name type="scientific">Pseudarthrobacter psychrotolerans</name>
    <dbReference type="NCBI Taxonomy" id="2697569"/>
    <lineage>
        <taxon>Bacteria</taxon>
        <taxon>Bacillati</taxon>
        <taxon>Actinomycetota</taxon>
        <taxon>Actinomycetes</taxon>
        <taxon>Micrococcales</taxon>
        <taxon>Micrococcaceae</taxon>
        <taxon>Pseudarthrobacter</taxon>
    </lineage>
</organism>
<sequence>MATHLAGANLMLPQAITRLKAERPKVRVVVREGLPDRLTAELASGEVDLIVGRRGQVAPDIPVRQLELYAEPFRIVCRRGHPALMLENPALAELQEFPWILPGIQTSLRGELAELFRREGAGLPEQQIECTLPLTVRTIVEETDYLAVLPQTLARTEPQLALLSTPLTGVSQTIVATYASGYSPSPSTALMLQHLRAAGARMGTEQSTEPVK</sequence>
<gene>
    <name evidence="2" type="ORF">GU243_00645</name>
</gene>
<dbReference type="GO" id="GO:0006355">
    <property type="term" value="P:regulation of DNA-templated transcription"/>
    <property type="evidence" value="ECO:0007669"/>
    <property type="project" value="TreeGrafter"/>
</dbReference>
<evidence type="ECO:0000259" key="1">
    <source>
        <dbReference type="Pfam" id="PF03466"/>
    </source>
</evidence>
<dbReference type="GO" id="GO:0005829">
    <property type="term" value="C:cytosol"/>
    <property type="evidence" value="ECO:0007669"/>
    <property type="project" value="TreeGrafter"/>
</dbReference>
<dbReference type="PANTHER" id="PTHR30419:SF8">
    <property type="entry name" value="NITROGEN ASSIMILATION TRANSCRIPTIONAL ACTIVATOR-RELATED"/>
    <property type="match status" value="1"/>
</dbReference>
<dbReference type="InterPro" id="IPR005119">
    <property type="entry name" value="LysR_subst-bd"/>
</dbReference>
<dbReference type="SUPFAM" id="SSF53850">
    <property type="entry name" value="Periplasmic binding protein-like II"/>
    <property type="match status" value="1"/>
</dbReference>
<proteinExistence type="predicted"/>
<dbReference type="Gene3D" id="3.40.190.290">
    <property type="match status" value="1"/>
</dbReference>
<protein>
    <recommendedName>
        <fullName evidence="1">LysR substrate-binding domain-containing protein</fullName>
    </recommendedName>
</protein>